<dbReference type="InterPro" id="IPR022265">
    <property type="entry name" value="CHP03790"/>
</dbReference>
<dbReference type="EMBL" id="VLPK01000001">
    <property type="protein sequence ID" value="TSJ44019.1"/>
    <property type="molecule type" value="Genomic_DNA"/>
</dbReference>
<sequence length="423" mass="45681">MQTKILLFLLASLTMSCSKQHSSSKATAPATGTEQNPSLISRVLVVKNANSPISVAIADDYMKRRGVTNSISINCPDGAVSQYRETIAYPDYVTAIETPLLAYLNTHSNIDFIVFTKGVPMRISNVPNKPYEGDCSLDSRVATLGYEKNAASSVVNVSDPNYGSTYVGTAWVNKFFNSETRFSHKAFGGYMVTRLDGYTLADAIAVTTRSLAAENNLKNGVKNEGQILLDACSDFDFLNKAAQPYTLLPANYKPGQSLTIVKESAYGEYNSDMGVAYNYLKSKNIPVLYDTTADFIGHKNNLAGYVSWGSNDGHYSAANYNSLYFSPGAIAETAVSTSARTLLPTTGGQSLIEDLVAQGVTGVKGYTDEPLLQGIASPSILFNRYTRGWTLAESFYAASRLEGWMGIVIGDPICTAYASSSNK</sequence>
<dbReference type="PROSITE" id="PS51257">
    <property type="entry name" value="PROKAR_LIPOPROTEIN"/>
    <property type="match status" value="1"/>
</dbReference>
<evidence type="ECO:0000256" key="1">
    <source>
        <dbReference type="SAM" id="SignalP"/>
    </source>
</evidence>
<feature type="signal peptide" evidence="1">
    <location>
        <begin position="1"/>
        <end position="21"/>
    </location>
</feature>
<reference evidence="2 3" key="1">
    <citation type="submission" date="2019-07" db="EMBL/GenBank/DDBJ databases">
        <authorList>
            <person name="Huq M.A."/>
        </authorList>
    </citation>
    <scope>NUCLEOTIDE SEQUENCE [LARGE SCALE GENOMIC DNA]</scope>
    <source>
        <strain evidence="2 3">MAH-19</strain>
    </source>
</reference>
<feature type="chain" id="PRO_5021922176" evidence="1">
    <location>
        <begin position="22"/>
        <end position="423"/>
    </location>
</feature>
<dbReference type="OrthoDB" id="9765455at2"/>
<organism evidence="2 3">
    <name type="scientific">Mucilaginibacter corticis</name>
    <dbReference type="NCBI Taxonomy" id="2597670"/>
    <lineage>
        <taxon>Bacteria</taxon>
        <taxon>Pseudomonadati</taxon>
        <taxon>Bacteroidota</taxon>
        <taxon>Sphingobacteriia</taxon>
        <taxon>Sphingobacteriales</taxon>
        <taxon>Sphingobacteriaceae</taxon>
        <taxon>Mucilaginibacter</taxon>
    </lineage>
</organism>
<gene>
    <name evidence="2" type="ORF">FO440_07540</name>
</gene>
<accession>A0A556MW43</accession>
<dbReference type="NCBIfam" id="TIGR03790">
    <property type="entry name" value="TIGR03790 family protein"/>
    <property type="match status" value="1"/>
</dbReference>
<evidence type="ECO:0000313" key="2">
    <source>
        <dbReference type="EMBL" id="TSJ44019.1"/>
    </source>
</evidence>
<dbReference type="Proteomes" id="UP000318733">
    <property type="component" value="Unassembled WGS sequence"/>
</dbReference>
<proteinExistence type="predicted"/>
<comment type="caution">
    <text evidence="2">The sequence shown here is derived from an EMBL/GenBank/DDBJ whole genome shotgun (WGS) entry which is preliminary data.</text>
</comment>
<keyword evidence="1" id="KW-0732">Signal</keyword>
<name>A0A556MW43_9SPHI</name>
<protein>
    <submittedName>
        <fullName evidence="2">TIGR03790 family protein</fullName>
    </submittedName>
</protein>
<evidence type="ECO:0000313" key="3">
    <source>
        <dbReference type="Proteomes" id="UP000318733"/>
    </source>
</evidence>
<keyword evidence="3" id="KW-1185">Reference proteome</keyword>
<dbReference type="AlphaFoldDB" id="A0A556MW43"/>